<dbReference type="Pfam" id="PF03450">
    <property type="entry name" value="CO_deh_flav_C"/>
    <property type="match status" value="1"/>
</dbReference>
<dbReference type="RefSeq" id="WP_043064808.1">
    <property type="nucleotide sequence ID" value="NZ_BJOA01000243.1"/>
</dbReference>
<dbReference type="PATRIC" id="fig|47500.12.peg.169"/>
<reference evidence="6 8" key="2">
    <citation type="submission" date="2016-10" db="EMBL/GenBank/DDBJ databases">
        <authorList>
            <person name="de Groot N.N."/>
        </authorList>
    </citation>
    <scope>NUCLEOTIDE SEQUENCE [LARGE SCALE GENOMIC DNA]</scope>
    <source>
        <strain evidence="6 8">DSM 2895</strain>
    </source>
</reference>
<organism evidence="5 7">
    <name type="scientific">Aneurinibacillus migulanus</name>
    <name type="common">Bacillus migulanus</name>
    <dbReference type="NCBI Taxonomy" id="47500"/>
    <lineage>
        <taxon>Bacteria</taxon>
        <taxon>Bacillati</taxon>
        <taxon>Bacillota</taxon>
        <taxon>Bacilli</taxon>
        <taxon>Bacillales</taxon>
        <taxon>Paenibacillaceae</taxon>
        <taxon>Aneurinibacillus group</taxon>
        <taxon>Aneurinibacillus</taxon>
    </lineage>
</organism>
<dbReference type="PANTHER" id="PTHR42659:SF2">
    <property type="entry name" value="XANTHINE DEHYDROGENASE SUBUNIT C-RELATED"/>
    <property type="match status" value="1"/>
</dbReference>
<dbReference type="SUPFAM" id="SSF55447">
    <property type="entry name" value="CO dehydrogenase flavoprotein C-terminal domain-like"/>
    <property type="match status" value="1"/>
</dbReference>
<reference evidence="5 7" key="1">
    <citation type="submission" date="2015-07" db="EMBL/GenBank/DDBJ databases">
        <title>Fjat-14205 dsm 2895.</title>
        <authorList>
            <person name="Liu B."/>
            <person name="Wang J."/>
            <person name="Zhu Y."/>
            <person name="Liu G."/>
            <person name="Chen Q."/>
            <person name="Chen Z."/>
            <person name="Lan J."/>
            <person name="Che J."/>
            <person name="Ge C."/>
            <person name="Shi H."/>
            <person name="Pan Z."/>
            <person name="Liu X."/>
        </authorList>
    </citation>
    <scope>NUCLEOTIDE SEQUENCE [LARGE SCALE GENOMIC DNA]</scope>
    <source>
        <strain evidence="5 7">DSM 2895</strain>
    </source>
</reference>
<accession>A0A0D1V1W5</accession>
<dbReference type="Gene3D" id="3.30.390.50">
    <property type="entry name" value="CO dehydrogenase flavoprotein, C-terminal domain"/>
    <property type="match status" value="1"/>
</dbReference>
<dbReference type="FunFam" id="3.30.465.10:FF:000017">
    <property type="entry name" value="Xanthine dehydrogenase, FAD binding subunit"/>
    <property type="match status" value="1"/>
</dbReference>
<dbReference type="SMART" id="SM01092">
    <property type="entry name" value="CO_deh_flav_C"/>
    <property type="match status" value="1"/>
</dbReference>
<dbReference type="Proteomes" id="UP000037269">
    <property type="component" value="Unassembled WGS sequence"/>
</dbReference>
<proteinExistence type="predicted"/>
<keyword evidence="2" id="KW-0274">FAD</keyword>
<evidence type="ECO:0000256" key="2">
    <source>
        <dbReference type="ARBA" id="ARBA00022827"/>
    </source>
</evidence>
<feature type="domain" description="FAD-binding PCMH-type" evidence="4">
    <location>
        <begin position="1"/>
        <end position="177"/>
    </location>
</feature>
<dbReference type="Gene3D" id="3.30.43.10">
    <property type="entry name" value="Uridine Diphospho-n-acetylenolpyruvylglucosamine Reductase, domain 2"/>
    <property type="match status" value="1"/>
</dbReference>
<evidence type="ECO:0000313" key="8">
    <source>
        <dbReference type="Proteomes" id="UP000182836"/>
    </source>
</evidence>
<dbReference type="InterPro" id="IPR036683">
    <property type="entry name" value="CO_DH_flav_C_dom_sf"/>
</dbReference>
<name>A0A0D1V1W5_ANEMI</name>
<gene>
    <name evidence="5" type="ORF">AF333_19365</name>
    <name evidence="6" type="ORF">SAMN04487909_110158</name>
</gene>
<keyword evidence="1" id="KW-0285">Flavoprotein</keyword>
<dbReference type="InterPro" id="IPR002346">
    <property type="entry name" value="Mopterin_DH_FAD-bd"/>
</dbReference>
<dbReference type="PROSITE" id="PS51387">
    <property type="entry name" value="FAD_PCMH"/>
    <property type="match status" value="1"/>
</dbReference>
<dbReference type="SUPFAM" id="SSF56176">
    <property type="entry name" value="FAD-binding/transporter-associated domain-like"/>
    <property type="match status" value="1"/>
</dbReference>
<dbReference type="InterPro" id="IPR005107">
    <property type="entry name" value="CO_DH_flav_C"/>
</dbReference>
<dbReference type="GO" id="GO:0071949">
    <property type="term" value="F:FAD binding"/>
    <property type="evidence" value="ECO:0007669"/>
    <property type="project" value="InterPro"/>
</dbReference>
<dbReference type="OrthoDB" id="9774454at2"/>
<dbReference type="Gene3D" id="3.30.465.10">
    <property type="match status" value="1"/>
</dbReference>
<dbReference type="InterPro" id="IPR051312">
    <property type="entry name" value="Diverse_Substr_Oxidored"/>
</dbReference>
<protein>
    <submittedName>
        <fullName evidence="5">Carbon monoxide dehydrogenase</fullName>
    </submittedName>
    <submittedName>
        <fullName evidence="6">Carbon-monoxide dehydrogenase medium subunit</fullName>
    </submittedName>
</protein>
<evidence type="ECO:0000259" key="4">
    <source>
        <dbReference type="PROSITE" id="PS51387"/>
    </source>
</evidence>
<sequence length="285" mass="30447">MIPSTFDYVRAETVEDAIKLLAESEGEGKLLAGGHSLLPLMKFRLTSPGTLIDISHISSLRGVQMKDERLVVGALTTHRDVVRNQLVQEHIPVLAQTARQIGDIQVRNRGTVGGNIAHADPAADLPGVALALEAEIELQDEDGKEWVSADGFFFGPLLTALPETSVLTAVSFLIPPAHTKSVYVKYEHPASGYAVVGVCVIAGKNASGKVDFIRVGINGVSDVAYRASSVEEALLGAVVTEENIRKAATLATKDAEMGGDMFASAEYRSHLCGVYTERALKQVLL</sequence>
<dbReference type="InterPro" id="IPR016166">
    <property type="entry name" value="FAD-bd_PCMH"/>
</dbReference>
<evidence type="ECO:0000313" key="6">
    <source>
        <dbReference type="EMBL" id="SDJ02337.1"/>
    </source>
</evidence>
<evidence type="ECO:0000313" key="7">
    <source>
        <dbReference type="Proteomes" id="UP000037269"/>
    </source>
</evidence>
<keyword evidence="3" id="KW-0560">Oxidoreductase</keyword>
<dbReference type="Pfam" id="PF00941">
    <property type="entry name" value="FAD_binding_5"/>
    <property type="match status" value="1"/>
</dbReference>
<dbReference type="STRING" id="47500.AF333_19365"/>
<dbReference type="PANTHER" id="PTHR42659">
    <property type="entry name" value="XANTHINE DEHYDROGENASE SUBUNIT C-RELATED"/>
    <property type="match status" value="1"/>
</dbReference>
<dbReference type="InterPro" id="IPR016167">
    <property type="entry name" value="FAD-bd_PCMH_sub1"/>
</dbReference>
<dbReference type="InterPro" id="IPR016169">
    <property type="entry name" value="FAD-bd_PCMH_sub2"/>
</dbReference>
<dbReference type="EMBL" id="LGUG01000004">
    <property type="protein sequence ID" value="KON97310.1"/>
    <property type="molecule type" value="Genomic_DNA"/>
</dbReference>
<evidence type="ECO:0000313" key="5">
    <source>
        <dbReference type="EMBL" id="KON97310.1"/>
    </source>
</evidence>
<dbReference type="GeneID" id="42307314"/>
<keyword evidence="7" id="KW-1185">Reference proteome</keyword>
<dbReference type="EMBL" id="FNED01000010">
    <property type="protein sequence ID" value="SDJ02337.1"/>
    <property type="molecule type" value="Genomic_DNA"/>
</dbReference>
<dbReference type="Proteomes" id="UP000182836">
    <property type="component" value="Unassembled WGS sequence"/>
</dbReference>
<dbReference type="AlphaFoldDB" id="A0A0D1V1W5"/>
<evidence type="ECO:0000256" key="3">
    <source>
        <dbReference type="ARBA" id="ARBA00023002"/>
    </source>
</evidence>
<dbReference type="GO" id="GO:0016491">
    <property type="term" value="F:oxidoreductase activity"/>
    <property type="evidence" value="ECO:0007669"/>
    <property type="project" value="UniProtKB-KW"/>
</dbReference>
<evidence type="ECO:0000256" key="1">
    <source>
        <dbReference type="ARBA" id="ARBA00022630"/>
    </source>
</evidence>
<dbReference type="InterPro" id="IPR036318">
    <property type="entry name" value="FAD-bd_PCMH-like_sf"/>
</dbReference>